<evidence type="ECO:0000256" key="5">
    <source>
        <dbReference type="ARBA" id="ARBA00038359"/>
    </source>
</evidence>
<reference evidence="9 10" key="1">
    <citation type="submission" date="2015-05" db="EMBL/GenBank/DDBJ databases">
        <authorList>
            <person name="Wang D.B."/>
            <person name="Wang M."/>
        </authorList>
    </citation>
    <scope>NUCLEOTIDE SEQUENCE [LARGE SCALE GENOMIC DNA]</scope>
    <source>
        <strain evidence="9">VL1</strain>
    </source>
</reference>
<feature type="domain" description="Rhodopsin" evidence="8">
    <location>
        <begin position="47"/>
        <end position="287"/>
    </location>
</feature>
<keyword evidence="2 7" id="KW-0812">Transmembrane</keyword>
<dbReference type="GO" id="GO:0016020">
    <property type="term" value="C:membrane"/>
    <property type="evidence" value="ECO:0007669"/>
    <property type="project" value="UniProtKB-SubCell"/>
</dbReference>
<feature type="transmembrane region" description="Helical" evidence="7">
    <location>
        <begin position="262"/>
        <end position="282"/>
    </location>
</feature>
<evidence type="ECO:0000313" key="10">
    <source>
        <dbReference type="Proteomes" id="UP000044602"/>
    </source>
</evidence>
<dbReference type="AlphaFoldDB" id="A0A0G4KCG3"/>
<evidence type="ECO:0000256" key="4">
    <source>
        <dbReference type="ARBA" id="ARBA00023136"/>
    </source>
</evidence>
<evidence type="ECO:0000256" key="1">
    <source>
        <dbReference type="ARBA" id="ARBA00004141"/>
    </source>
</evidence>
<dbReference type="EMBL" id="CVQH01000001">
    <property type="protein sequence ID" value="CRJ80346.1"/>
    <property type="molecule type" value="Genomic_DNA"/>
</dbReference>
<dbReference type="PANTHER" id="PTHR33048:SF47">
    <property type="entry name" value="INTEGRAL MEMBRANE PROTEIN-RELATED"/>
    <property type="match status" value="1"/>
</dbReference>
<feature type="transmembrane region" description="Helical" evidence="7">
    <location>
        <begin position="104"/>
        <end position="132"/>
    </location>
</feature>
<gene>
    <name evidence="9" type="ORF">BN1708_000222</name>
</gene>
<dbReference type="STRING" id="100787.A0A0G4KCG3"/>
<feature type="transmembrane region" description="Helical" evidence="7">
    <location>
        <begin position="144"/>
        <end position="170"/>
    </location>
</feature>
<sequence>MSMQDGVMYVAPVPEGYVRDPTAAPQVTALMIVSGVSFALAVLSTVARIWTRAAIIRMVSLDDYIMIGALLCGTALVAFVWHMLNWGLGKHLWNVPMTPDFYPNFMLTNVLAAIFFCLATGLAKGSILLFYLRIFPSRKMVWTVWVLFGFTAGYSLACALVNVFSCNPIAGSWALDHATTAVCINRPVFYFVQASLGIFTDITTVVCPLPVLKTLRLPLKQKIGVAVVLSMGALVCIISVIRLHSLYILLKETDLTMNTVTALMWCVLELNLSIFGGNIPAAKPLLQQIFPKLFGTSRRDTSNAIYLHSSHGERSQTKGSRAMGGSHFAPDASMRTQTHVVGDSGSEEYIMQDQKITKTVEFSFDVQSARDSDADLRR</sequence>
<keyword evidence="4 7" id="KW-0472">Membrane</keyword>
<keyword evidence="10" id="KW-1185">Reference proteome</keyword>
<feature type="transmembrane region" description="Helical" evidence="7">
    <location>
        <begin position="64"/>
        <end position="84"/>
    </location>
</feature>
<accession>A0A0G4KCG3</accession>
<dbReference type="InterPro" id="IPR052337">
    <property type="entry name" value="SAT4-like"/>
</dbReference>
<evidence type="ECO:0000256" key="3">
    <source>
        <dbReference type="ARBA" id="ARBA00022989"/>
    </source>
</evidence>
<evidence type="ECO:0000256" key="2">
    <source>
        <dbReference type="ARBA" id="ARBA00022692"/>
    </source>
</evidence>
<feature type="region of interest" description="Disordered" evidence="6">
    <location>
        <begin position="309"/>
        <end position="336"/>
    </location>
</feature>
<evidence type="ECO:0000256" key="7">
    <source>
        <dbReference type="SAM" id="Phobius"/>
    </source>
</evidence>
<organism evidence="9 10">
    <name type="scientific">Verticillium longisporum</name>
    <name type="common">Verticillium dahliae var. longisporum</name>
    <dbReference type="NCBI Taxonomy" id="100787"/>
    <lineage>
        <taxon>Eukaryota</taxon>
        <taxon>Fungi</taxon>
        <taxon>Dikarya</taxon>
        <taxon>Ascomycota</taxon>
        <taxon>Pezizomycotina</taxon>
        <taxon>Sordariomycetes</taxon>
        <taxon>Hypocreomycetidae</taxon>
        <taxon>Glomerellales</taxon>
        <taxon>Plectosphaerellaceae</taxon>
        <taxon>Verticillium</taxon>
    </lineage>
</organism>
<evidence type="ECO:0000256" key="6">
    <source>
        <dbReference type="SAM" id="MobiDB-lite"/>
    </source>
</evidence>
<comment type="subcellular location">
    <subcellularLocation>
        <location evidence="1">Membrane</location>
        <topology evidence="1">Multi-pass membrane protein</topology>
    </subcellularLocation>
</comment>
<feature type="transmembrane region" description="Helical" evidence="7">
    <location>
        <begin position="23"/>
        <end position="43"/>
    </location>
</feature>
<proteinExistence type="inferred from homology"/>
<feature type="transmembrane region" description="Helical" evidence="7">
    <location>
        <begin position="190"/>
        <end position="211"/>
    </location>
</feature>
<evidence type="ECO:0000313" key="9">
    <source>
        <dbReference type="EMBL" id="CRJ80346.1"/>
    </source>
</evidence>
<dbReference type="PANTHER" id="PTHR33048">
    <property type="entry name" value="PTH11-LIKE INTEGRAL MEMBRANE PROTEIN (AFU_ORTHOLOGUE AFUA_5G11245)"/>
    <property type="match status" value="1"/>
</dbReference>
<keyword evidence="3 7" id="KW-1133">Transmembrane helix</keyword>
<comment type="similarity">
    <text evidence="5">Belongs to the SAT4 family.</text>
</comment>
<dbReference type="InterPro" id="IPR049326">
    <property type="entry name" value="Rhodopsin_dom_fungi"/>
</dbReference>
<dbReference type="Proteomes" id="UP000044602">
    <property type="component" value="Unassembled WGS sequence"/>
</dbReference>
<name>A0A0G4KCG3_VERLO</name>
<dbReference type="Pfam" id="PF20684">
    <property type="entry name" value="Fung_rhodopsin"/>
    <property type="match status" value="1"/>
</dbReference>
<evidence type="ECO:0000259" key="8">
    <source>
        <dbReference type="Pfam" id="PF20684"/>
    </source>
</evidence>
<feature type="transmembrane region" description="Helical" evidence="7">
    <location>
        <begin position="223"/>
        <end position="250"/>
    </location>
</feature>
<protein>
    <recommendedName>
        <fullName evidence="8">Rhodopsin domain-containing protein</fullName>
    </recommendedName>
</protein>